<evidence type="ECO:0000313" key="1">
    <source>
        <dbReference type="EMBL" id="EPH40317.1"/>
    </source>
</evidence>
<keyword evidence="2" id="KW-1185">Reference proteome</keyword>
<organism evidence="1 2">
    <name type="scientific">Streptomyces aurantiacus JA 4570</name>
    <dbReference type="NCBI Taxonomy" id="1286094"/>
    <lineage>
        <taxon>Bacteria</taxon>
        <taxon>Bacillati</taxon>
        <taxon>Actinomycetota</taxon>
        <taxon>Actinomycetes</taxon>
        <taxon>Kitasatosporales</taxon>
        <taxon>Streptomycetaceae</taxon>
        <taxon>Streptomyces</taxon>
        <taxon>Streptomyces aurantiacus group</taxon>
    </lineage>
</organism>
<accession>S4AFP9</accession>
<dbReference type="EMBL" id="AOPZ01000422">
    <property type="protein sequence ID" value="EPH40317.1"/>
    <property type="molecule type" value="Genomic_DNA"/>
</dbReference>
<dbReference type="AlphaFoldDB" id="S4AFP9"/>
<proteinExistence type="predicted"/>
<dbReference type="Proteomes" id="UP000014629">
    <property type="component" value="Unassembled WGS sequence"/>
</dbReference>
<gene>
    <name evidence="1" type="ORF">STRAU_6580</name>
</gene>
<protein>
    <submittedName>
        <fullName evidence="1">Uncharacterized protein</fullName>
    </submittedName>
</protein>
<comment type="caution">
    <text evidence="1">The sequence shown here is derived from an EMBL/GenBank/DDBJ whole genome shotgun (WGS) entry which is preliminary data.</text>
</comment>
<dbReference type="RefSeq" id="WP_016644699.1">
    <property type="nucleotide sequence ID" value="NZ_AOPZ01000422.1"/>
</dbReference>
<sequence length="55" mass="5923">MTIGDQIAGLAMGPADLFEFLRRAGLDPDLVELSDPTLIEWRGGGPERWGPEPSA</sequence>
<name>S4AFP9_9ACTN</name>
<evidence type="ECO:0000313" key="2">
    <source>
        <dbReference type="Proteomes" id="UP000014629"/>
    </source>
</evidence>
<reference evidence="1 2" key="1">
    <citation type="submission" date="2013-02" db="EMBL/GenBank/DDBJ databases">
        <title>Draft Genome Sequence of Streptomyces aurantiacus, Which Produces Setomimycin.</title>
        <authorList>
            <person name="Gruening B.A."/>
            <person name="Praeg A."/>
            <person name="Erxleben A."/>
            <person name="Guenther S."/>
            <person name="Mueller M."/>
        </authorList>
    </citation>
    <scope>NUCLEOTIDE SEQUENCE [LARGE SCALE GENOMIC DNA]</scope>
    <source>
        <strain evidence="1 2">JA 4570</strain>
    </source>
</reference>
<dbReference type="PATRIC" id="fig|1286094.4.peg.6501"/>